<dbReference type="PANTHER" id="PTHR43004">
    <property type="entry name" value="TRK SYSTEM POTASSIUM UPTAKE PROTEIN"/>
    <property type="match status" value="1"/>
</dbReference>
<evidence type="ECO:0000256" key="4">
    <source>
        <dbReference type="ARBA" id="ARBA00023002"/>
    </source>
</evidence>
<dbReference type="InterPro" id="IPR050641">
    <property type="entry name" value="RIFMO-like"/>
</dbReference>
<evidence type="ECO:0000313" key="8">
    <source>
        <dbReference type="Proteomes" id="UP000184546"/>
    </source>
</evidence>
<sequence>MSLRTKALSATPPVIIVGASLVGLSAALSLATRGIPTITLERHEQICPHPRALGFTSRTMEIYQSLGIAHQIPQAPADFKLLRAHVHTVFGKWHEQTTWNDPAKSDKDNSSASEENTAPIASRHPKREYSPFPGAAIPQDTLERILESTAIARGADIRRGYTALSATETPSGVEVTIRANSNEEGQATATIRGSYLIAADGSRSLIRSIHNIPRHGRGLIQTMRSVLFRSQTLSDLLATCEAKQFQIEQDSLKAFLTTYTDGRWVLMFYDDVDRSEIELLNAITQVLGRTDIPVEIIATGRWDLAGLVADRFRAGKRMFLAGDAAHTLPPNRGGYGANTGIGDVDNLAWKLDMVLRGQAGERLLDTYESERMPVAWLRHDQIFCRKDYKVQVAADQTQSGLNLAGKAGKEVLNDQAMEFGQVYVSKGIIGGLQGEGEEAIMAKRPEEWAGLPGTRVPHIWLETEAGEKIAIGEVVDGKGWSILAAQETWEEAVAEYNQKSQIQLQHVTIRDLDFFRTAFSVEESGAVLVRPDGFIAWRTTERPEQATQALEQILAQVNFTR</sequence>
<dbReference type="GeneID" id="30969554"/>
<dbReference type="GO" id="GO:0016709">
    <property type="term" value="F:oxidoreductase activity, acting on paired donors, with incorporation or reduction of molecular oxygen, NAD(P)H as one donor, and incorporation of one atom of oxygen"/>
    <property type="evidence" value="ECO:0007669"/>
    <property type="project" value="UniProtKB-ARBA"/>
</dbReference>
<dbReference type="OMA" id="RPDEWNG"/>
<dbReference type="Pfam" id="PF21274">
    <property type="entry name" value="Rng_hyd_C"/>
    <property type="match status" value="1"/>
</dbReference>
<evidence type="ECO:0000256" key="1">
    <source>
        <dbReference type="ARBA" id="ARBA00001974"/>
    </source>
</evidence>
<evidence type="ECO:0000256" key="3">
    <source>
        <dbReference type="ARBA" id="ARBA00022827"/>
    </source>
</evidence>
<evidence type="ECO:0000259" key="6">
    <source>
        <dbReference type="Pfam" id="PF01494"/>
    </source>
</evidence>
<feature type="region of interest" description="Disordered" evidence="5">
    <location>
        <begin position="97"/>
        <end position="134"/>
    </location>
</feature>
<keyword evidence="4" id="KW-0560">Oxidoreductase</keyword>
<dbReference type="Gene3D" id="3.50.50.60">
    <property type="entry name" value="FAD/NAD(P)-binding domain"/>
    <property type="match status" value="1"/>
</dbReference>
<dbReference type="RefSeq" id="XP_020059361.1">
    <property type="nucleotide sequence ID" value="XM_020195740.1"/>
</dbReference>
<gene>
    <name evidence="7" type="ORF">ASPACDRAFT_113626</name>
</gene>
<accession>A0A1L9X3H2</accession>
<dbReference type="Gene3D" id="3.30.9.10">
    <property type="entry name" value="D-Amino Acid Oxidase, subunit A, domain 2"/>
    <property type="match status" value="1"/>
</dbReference>
<dbReference type="Gene3D" id="3.40.30.120">
    <property type="match status" value="1"/>
</dbReference>
<dbReference type="STRING" id="690307.A0A1L9X3H2"/>
<dbReference type="AlphaFoldDB" id="A0A1L9X3H2"/>
<evidence type="ECO:0000256" key="2">
    <source>
        <dbReference type="ARBA" id="ARBA00022630"/>
    </source>
</evidence>
<dbReference type="Proteomes" id="UP000184546">
    <property type="component" value="Unassembled WGS sequence"/>
</dbReference>
<proteinExistence type="predicted"/>
<comment type="cofactor">
    <cofactor evidence="1">
        <name>FAD</name>
        <dbReference type="ChEBI" id="CHEBI:57692"/>
    </cofactor>
</comment>
<dbReference type="EMBL" id="KV878972">
    <property type="protein sequence ID" value="OJK03022.1"/>
    <property type="molecule type" value="Genomic_DNA"/>
</dbReference>
<keyword evidence="2" id="KW-0285">Flavoprotein</keyword>
<dbReference type="VEuPathDB" id="FungiDB:ASPACDRAFT_113626"/>
<keyword evidence="3" id="KW-0274">FAD</keyword>
<keyword evidence="8" id="KW-1185">Reference proteome</keyword>
<dbReference type="PRINTS" id="PR00420">
    <property type="entry name" value="RNGMNOXGNASE"/>
</dbReference>
<dbReference type="PANTHER" id="PTHR43004:SF19">
    <property type="entry name" value="BINDING MONOOXYGENASE, PUTATIVE (JCVI)-RELATED"/>
    <property type="match status" value="1"/>
</dbReference>
<organism evidence="7 8">
    <name type="scientific">Aspergillus aculeatus (strain ATCC 16872 / CBS 172.66 / WB 5094)</name>
    <dbReference type="NCBI Taxonomy" id="690307"/>
    <lineage>
        <taxon>Eukaryota</taxon>
        <taxon>Fungi</taxon>
        <taxon>Dikarya</taxon>
        <taxon>Ascomycota</taxon>
        <taxon>Pezizomycotina</taxon>
        <taxon>Eurotiomycetes</taxon>
        <taxon>Eurotiomycetidae</taxon>
        <taxon>Eurotiales</taxon>
        <taxon>Aspergillaceae</taxon>
        <taxon>Aspergillus</taxon>
        <taxon>Aspergillus subgen. Circumdati</taxon>
    </lineage>
</organism>
<protein>
    <recommendedName>
        <fullName evidence="6">FAD-binding domain-containing protein</fullName>
    </recommendedName>
</protein>
<feature type="domain" description="FAD-binding" evidence="6">
    <location>
        <begin position="13"/>
        <end position="377"/>
    </location>
</feature>
<dbReference type="OrthoDB" id="2690153at2759"/>
<evidence type="ECO:0000256" key="5">
    <source>
        <dbReference type="SAM" id="MobiDB-lite"/>
    </source>
</evidence>
<reference evidence="8" key="1">
    <citation type="journal article" date="2017" name="Genome Biol.">
        <title>Comparative genomics reveals high biological diversity and specific adaptations in the industrially and medically important fungal genus Aspergillus.</title>
        <authorList>
            <person name="de Vries R.P."/>
            <person name="Riley R."/>
            <person name="Wiebenga A."/>
            <person name="Aguilar-Osorio G."/>
            <person name="Amillis S."/>
            <person name="Uchima C.A."/>
            <person name="Anderluh G."/>
            <person name="Asadollahi M."/>
            <person name="Askin M."/>
            <person name="Barry K."/>
            <person name="Battaglia E."/>
            <person name="Bayram O."/>
            <person name="Benocci T."/>
            <person name="Braus-Stromeyer S.A."/>
            <person name="Caldana C."/>
            <person name="Canovas D."/>
            <person name="Cerqueira G.C."/>
            <person name="Chen F."/>
            <person name="Chen W."/>
            <person name="Choi C."/>
            <person name="Clum A."/>
            <person name="Dos Santos R.A."/>
            <person name="Damasio A.R."/>
            <person name="Diallinas G."/>
            <person name="Emri T."/>
            <person name="Fekete E."/>
            <person name="Flipphi M."/>
            <person name="Freyberg S."/>
            <person name="Gallo A."/>
            <person name="Gournas C."/>
            <person name="Habgood R."/>
            <person name="Hainaut M."/>
            <person name="Harispe M.L."/>
            <person name="Henrissat B."/>
            <person name="Hilden K.S."/>
            <person name="Hope R."/>
            <person name="Hossain A."/>
            <person name="Karabika E."/>
            <person name="Karaffa L."/>
            <person name="Karanyi Z."/>
            <person name="Krasevec N."/>
            <person name="Kuo A."/>
            <person name="Kusch H."/>
            <person name="LaButti K."/>
            <person name="Lagendijk E.L."/>
            <person name="Lapidus A."/>
            <person name="Levasseur A."/>
            <person name="Lindquist E."/>
            <person name="Lipzen A."/>
            <person name="Logrieco A.F."/>
            <person name="MacCabe A."/>
            <person name="Maekelae M.R."/>
            <person name="Malavazi I."/>
            <person name="Melin P."/>
            <person name="Meyer V."/>
            <person name="Mielnichuk N."/>
            <person name="Miskei M."/>
            <person name="Molnar A.P."/>
            <person name="Mule G."/>
            <person name="Ngan C.Y."/>
            <person name="Orejas M."/>
            <person name="Orosz E."/>
            <person name="Ouedraogo J.P."/>
            <person name="Overkamp K.M."/>
            <person name="Park H.-S."/>
            <person name="Perrone G."/>
            <person name="Piumi F."/>
            <person name="Punt P.J."/>
            <person name="Ram A.F."/>
            <person name="Ramon A."/>
            <person name="Rauscher S."/>
            <person name="Record E."/>
            <person name="Riano-Pachon D.M."/>
            <person name="Robert V."/>
            <person name="Roehrig J."/>
            <person name="Ruller R."/>
            <person name="Salamov A."/>
            <person name="Salih N.S."/>
            <person name="Samson R.A."/>
            <person name="Sandor E."/>
            <person name="Sanguinetti M."/>
            <person name="Schuetze T."/>
            <person name="Sepcic K."/>
            <person name="Shelest E."/>
            <person name="Sherlock G."/>
            <person name="Sophianopoulou V."/>
            <person name="Squina F.M."/>
            <person name="Sun H."/>
            <person name="Susca A."/>
            <person name="Todd R.B."/>
            <person name="Tsang A."/>
            <person name="Unkles S.E."/>
            <person name="van de Wiele N."/>
            <person name="van Rossen-Uffink D."/>
            <person name="Oliveira J.V."/>
            <person name="Vesth T.C."/>
            <person name="Visser J."/>
            <person name="Yu J.-H."/>
            <person name="Zhou M."/>
            <person name="Andersen M.R."/>
            <person name="Archer D.B."/>
            <person name="Baker S.E."/>
            <person name="Benoit I."/>
            <person name="Brakhage A.A."/>
            <person name="Braus G.H."/>
            <person name="Fischer R."/>
            <person name="Frisvad J.C."/>
            <person name="Goldman G.H."/>
            <person name="Houbraken J."/>
            <person name="Oakley B."/>
            <person name="Pocsi I."/>
            <person name="Scazzocchio C."/>
            <person name="Seiboth B."/>
            <person name="vanKuyk P.A."/>
            <person name="Wortman J."/>
            <person name="Dyer P.S."/>
            <person name="Grigoriev I.V."/>
        </authorList>
    </citation>
    <scope>NUCLEOTIDE SEQUENCE [LARGE SCALE GENOMIC DNA]</scope>
    <source>
        <strain evidence="8">ATCC 16872 / CBS 172.66 / WB 5094</strain>
    </source>
</reference>
<dbReference type="SUPFAM" id="SSF51905">
    <property type="entry name" value="FAD/NAD(P)-binding domain"/>
    <property type="match status" value="1"/>
</dbReference>
<dbReference type="GO" id="GO:0071949">
    <property type="term" value="F:FAD binding"/>
    <property type="evidence" value="ECO:0007669"/>
    <property type="project" value="InterPro"/>
</dbReference>
<name>A0A1L9X3H2_ASPA1</name>
<dbReference type="Pfam" id="PF01494">
    <property type="entry name" value="FAD_binding_3"/>
    <property type="match status" value="1"/>
</dbReference>
<evidence type="ECO:0000313" key="7">
    <source>
        <dbReference type="EMBL" id="OJK03022.1"/>
    </source>
</evidence>
<dbReference type="InterPro" id="IPR002938">
    <property type="entry name" value="FAD-bd"/>
</dbReference>
<dbReference type="InterPro" id="IPR036188">
    <property type="entry name" value="FAD/NAD-bd_sf"/>
</dbReference>